<name>A0A7K1U1M0_9BACT</name>
<keyword evidence="2 5" id="KW-0812">Transmembrane</keyword>
<evidence type="ECO:0000256" key="5">
    <source>
        <dbReference type="SAM" id="Phobius"/>
    </source>
</evidence>
<feature type="transmembrane region" description="Helical" evidence="5">
    <location>
        <begin position="112"/>
        <end position="130"/>
    </location>
</feature>
<protein>
    <submittedName>
        <fullName evidence="6">DoxX family protein</fullName>
    </submittedName>
</protein>
<evidence type="ECO:0000313" key="6">
    <source>
        <dbReference type="EMBL" id="MVT08200.1"/>
    </source>
</evidence>
<sequence length="134" mass="14541">MSPFLTFVRHSNENVIIMTNKLIYWSSTGIISAISFYGAWGLFASPDFASTLTAMGYPHYFGIMLAFFKIAGGIVLLSPLPVNIKEWAYAGTGINVTAAIISFIVIQASFGSFIAPGVAAAALVISYIYYHKKQ</sequence>
<dbReference type="Pfam" id="PF13564">
    <property type="entry name" value="DoxX_2"/>
    <property type="match status" value="1"/>
</dbReference>
<keyword evidence="4 5" id="KW-0472">Membrane</keyword>
<evidence type="ECO:0000256" key="3">
    <source>
        <dbReference type="ARBA" id="ARBA00022989"/>
    </source>
</evidence>
<accession>A0A7K1U1M0</accession>
<comment type="caution">
    <text evidence="6">The sequence shown here is derived from an EMBL/GenBank/DDBJ whole genome shotgun (WGS) entry which is preliminary data.</text>
</comment>
<evidence type="ECO:0000313" key="7">
    <source>
        <dbReference type="Proteomes" id="UP000461730"/>
    </source>
</evidence>
<evidence type="ECO:0000256" key="2">
    <source>
        <dbReference type="ARBA" id="ARBA00022692"/>
    </source>
</evidence>
<proteinExistence type="predicted"/>
<feature type="transmembrane region" description="Helical" evidence="5">
    <location>
        <begin position="87"/>
        <end position="106"/>
    </location>
</feature>
<evidence type="ECO:0000256" key="4">
    <source>
        <dbReference type="ARBA" id="ARBA00023136"/>
    </source>
</evidence>
<dbReference type="AlphaFoldDB" id="A0A7K1U1M0"/>
<evidence type="ECO:0000256" key="1">
    <source>
        <dbReference type="ARBA" id="ARBA00004141"/>
    </source>
</evidence>
<keyword evidence="3 5" id="KW-1133">Transmembrane helix</keyword>
<dbReference type="InterPro" id="IPR032808">
    <property type="entry name" value="DoxX"/>
</dbReference>
<feature type="transmembrane region" description="Helical" evidence="5">
    <location>
        <begin position="22"/>
        <end position="40"/>
    </location>
</feature>
<dbReference type="Proteomes" id="UP000461730">
    <property type="component" value="Unassembled WGS sequence"/>
</dbReference>
<dbReference type="EMBL" id="WRXN01000002">
    <property type="protein sequence ID" value="MVT08200.1"/>
    <property type="molecule type" value="Genomic_DNA"/>
</dbReference>
<feature type="transmembrane region" description="Helical" evidence="5">
    <location>
        <begin position="60"/>
        <end position="80"/>
    </location>
</feature>
<comment type="subcellular location">
    <subcellularLocation>
        <location evidence="1">Membrane</location>
        <topology evidence="1">Multi-pass membrane protein</topology>
    </subcellularLocation>
</comment>
<reference evidence="6 7" key="1">
    <citation type="submission" date="2019-12" db="EMBL/GenBank/DDBJ databases">
        <title>Chitinophaga sp. strain ysch24 (GDMCC 1.1355), whole genome shotgun sequence.</title>
        <authorList>
            <person name="Zhang X."/>
        </authorList>
    </citation>
    <scope>NUCLEOTIDE SEQUENCE [LARGE SCALE GENOMIC DNA]</scope>
    <source>
        <strain evidence="7">ysch24</strain>
    </source>
</reference>
<gene>
    <name evidence="6" type="ORF">GO493_08005</name>
</gene>
<organism evidence="6 7">
    <name type="scientific">Chitinophaga tropicalis</name>
    <dbReference type="NCBI Taxonomy" id="2683588"/>
    <lineage>
        <taxon>Bacteria</taxon>
        <taxon>Pseudomonadati</taxon>
        <taxon>Bacteroidota</taxon>
        <taxon>Chitinophagia</taxon>
        <taxon>Chitinophagales</taxon>
        <taxon>Chitinophagaceae</taxon>
        <taxon>Chitinophaga</taxon>
    </lineage>
</organism>
<dbReference type="GO" id="GO:0016020">
    <property type="term" value="C:membrane"/>
    <property type="evidence" value="ECO:0007669"/>
    <property type="project" value="UniProtKB-SubCell"/>
</dbReference>
<keyword evidence="7" id="KW-1185">Reference proteome</keyword>